<sequence length="222" mass="23668">MKRECAEAAYKLIKNGMTIGLGGGRTIQYLIEFINMGNLDQIKVVTPSMSTALACKSHGITVIPTWLTSSLDIAFDGCDQVDESLNALKSGGAIHTQERIVAAMAKQYVLLVDSSKLVQKLTFDYPVAVEVVPEAFSYVKSQLEKMGAQVAWRTGSGKDGGVMTDQGNPVMDAAFNTVDDVAALNRRISDIPGVVDTSLFVGIAAKAIVAQPDGTVTVIDRP</sequence>
<dbReference type="GO" id="GO:0004751">
    <property type="term" value="F:ribose-5-phosphate isomerase activity"/>
    <property type="evidence" value="ECO:0007669"/>
    <property type="project" value="UniProtKB-UniRule"/>
</dbReference>
<dbReference type="Proteomes" id="UP000069771">
    <property type="component" value="Chromosome"/>
</dbReference>
<dbReference type="OrthoDB" id="5870696at2"/>
<dbReference type="Gene3D" id="3.40.50.1360">
    <property type="match status" value="1"/>
</dbReference>
<dbReference type="EMBL" id="CP011391">
    <property type="protein sequence ID" value="AMK54045.1"/>
    <property type="molecule type" value="Genomic_DNA"/>
</dbReference>
<evidence type="ECO:0000256" key="2">
    <source>
        <dbReference type="NCBIfam" id="TIGR00021"/>
    </source>
</evidence>
<dbReference type="EC" id="5.3.1.6" evidence="2"/>
<dbReference type="PANTHER" id="PTHR11934">
    <property type="entry name" value="RIBOSE-5-PHOSPHATE ISOMERASE"/>
    <property type="match status" value="1"/>
</dbReference>
<dbReference type="STRING" id="1702221.AALO17_09110"/>
<dbReference type="RefSeq" id="WP_075884704.1">
    <property type="nucleotide sequence ID" value="NZ_CAJTBG010000066.1"/>
</dbReference>
<evidence type="ECO:0000313" key="5">
    <source>
        <dbReference type="Proteomes" id="UP000069771"/>
    </source>
</evidence>
<evidence type="ECO:0000313" key="6">
    <source>
        <dbReference type="Proteomes" id="UP000186758"/>
    </source>
</evidence>
<dbReference type="SUPFAM" id="SSF75445">
    <property type="entry name" value="D-ribose-5-phosphate isomerase (RpiA), lid domain"/>
    <property type="match status" value="1"/>
</dbReference>
<dbReference type="AlphaFoldDB" id="A0A140DTR8"/>
<dbReference type="PATRIC" id="fig|1702221.3.peg.883"/>
<dbReference type="EMBL" id="MPJZ01000024">
    <property type="protein sequence ID" value="OLU46693.1"/>
    <property type="molecule type" value="Genomic_DNA"/>
</dbReference>
<dbReference type="InterPro" id="IPR037171">
    <property type="entry name" value="NagB/RpiA_transferase-like"/>
</dbReference>
<dbReference type="KEGG" id="fro:AALO17_09110"/>
<dbReference type="GO" id="GO:0006014">
    <property type="term" value="P:D-ribose metabolic process"/>
    <property type="evidence" value="ECO:0007669"/>
    <property type="project" value="TreeGrafter"/>
</dbReference>
<dbReference type="GO" id="GO:0009052">
    <property type="term" value="P:pentose-phosphate shunt, non-oxidative branch"/>
    <property type="evidence" value="ECO:0007669"/>
    <property type="project" value="InterPro"/>
</dbReference>
<proteinExistence type="predicted"/>
<dbReference type="SUPFAM" id="SSF100950">
    <property type="entry name" value="NagB/RpiA/CoA transferase-like"/>
    <property type="match status" value="1"/>
</dbReference>
<protein>
    <recommendedName>
        <fullName evidence="2">Ribose 5-phosphate isomerase A</fullName>
        <ecNumber evidence="2">5.3.1.6</ecNumber>
    </recommendedName>
</protein>
<dbReference type="InterPro" id="IPR004788">
    <property type="entry name" value="Ribose5P_isomerase_type_A"/>
</dbReference>
<dbReference type="GO" id="GO:0005829">
    <property type="term" value="C:cytosol"/>
    <property type="evidence" value="ECO:0007669"/>
    <property type="project" value="TreeGrafter"/>
</dbReference>
<dbReference type="Proteomes" id="UP000186758">
    <property type="component" value="Unassembled WGS sequence"/>
</dbReference>
<evidence type="ECO:0000313" key="4">
    <source>
        <dbReference type="EMBL" id="OLU46693.1"/>
    </source>
</evidence>
<keyword evidence="5" id="KW-1185">Reference proteome</keyword>
<gene>
    <name evidence="3" type="ORF">AALO17_09110</name>
    <name evidence="4" type="ORF">BO223_01775</name>
</gene>
<evidence type="ECO:0000256" key="1">
    <source>
        <dbReference type="ARBA" id="ARBA00023235"/>
    </source>
</evidence>
<dbReference type="Gene3D" id="3.30.70.260">
    <property type="match status" value="1"/>
</dbReference>
<organism evidence="3 5">
    <name type="scientific">Faecalibaculum rodentium</name>
    <dbReference type="NCBI Taxonomy" id="1702221"/>
    <lineage>
        <taxon>Bacteria</taxon>
        <taxon>Bacillati</taxon>
        <taxon>Bacillota</taxon>
        <taxon>Erysipelotrichia</taxon>
        <taxon>Erysipelotrichales</taxon>
        <taxon>Erysipelotrichaceae</taxon>
        <taxon>Faecalibaculum</taxon>
    </lineage>
</organism>
<reference evidence="3 5" key="1">
    <citation type="journal article" date="2016" name="Gut Pathog.">
        <title>Whole genome sequencing of "Faecalibaculum rodentium" ALO17, isolated from C57BL/6J laboratory mouse feces.</title>
        <authorList>
            <person name="Lim S."/>
            <person name="Chang D.H."/>
            <person name="Ahn S."/>
            <person name="Kim B.C."/>
        </authorList>
    </citation>
    <scope>NUCLEOTIDE SEQUENCE [LARGE SCALE GENOMIC DNA]</scope>
    <source>
        <strain evidence="3 5">Alo17</strain>
    </source>
</reference>
<keyword evidence="1 3" id="KW-0413">Isomerase</keyword>
<name>A0A140DTR8_9FIRM</name>
<dbReference type="Pfam" id="PF06026">
    <property type="entry name" value="Rib_5-P_isom_A"/>
    <property type="match status" value="1"/>
</dbReference>
<dbReference type="GeneID" id="78477703"/>
<dbReference type="NCBIfam" id="TIGR00021">
    <property type="entry name" value="rpiA"/>
    <property type="match status" value="1"/>
</dbReference>
<reference evidence="4 6" key="2">
    <citation type="submission" date="2016-11" db="EMBL/GenBank/DDBJ databases">
        <title>Description of two novel members of the family Erysipelotrichaceae: Ileibacterium lipovorans gen. nov., sp. nov. and Dubosiella newyorkensis, gen. nov., sp. nov.</title>
        <authorList>
            <person name="Cox L.M."/>
            <person name="Sohn J."/>
            <person name="Tyrrell K.L."/>
            <person name="Citron D.M."/>
            <person name="Lawson P.A."/>
            <person name="Patel N.B."/>
            <person name="Iizumi T."/>
            <person name="Perez-Perez G.I."/>
            <person name="Goldstein E.J."/>
            <person name="Blaser M.J."/>
        </authorList>
    </citation>
    <scope>NUCLEOTIDE SEQUENCE [LARGE SCALE GENOMIC DNA]</scope>
    <source>
        <strain evidence="4 6">NYU-BL-K8</strain>
    </source>
</reference>
<dbReference type="SMART" id="SM01134">
    <property type="entry name" value="DeoRC"/>
    <property type="match status" value="1"/>
</dbReference>
<dbReference type="PANTHER" id="PTHR11934:SF0">
    <property type="entry name" value="RIBOSE-5-PHOSPHATE ISOMERASE"/>
    <property type="match status" value="1"/>
</dbReference>
<accession>A0A140DTR8</accession>
<evidence type="ECO:0000313" key="3">
    <source>
        <dbReference type="EMBL" id="AMK54045.1"/>
    </source>
</evidence>